<evidence type="ECO:0000256" key="4">
    <source>
        <dbReference type="SAM" id="MobiDB-lite"/>
    </source>
</evidence>
<evidence type="ECO:0000256" key="2">
    <source>
        <dbReference type="ARBA" id="ARBA00022946"/>
    </source>
</evidence>
<feature type="repeat" description="PPR" evidence="3">
    <location>
        <begin position="265"/>
        <end position="299"/>
    </location>
</feature>
<dbReference type="InterPro" id="IPR051114">
    <property type="entry name" value="Mito_RNA_Proc_CCM1"/>
</dbReference>
<proteinExistence type="predicted"/>
<feature type="compositionally biased region" description="Basic residues" evidence="4">
    <location>
        <begin position="46"/>
        <end position="55"/>
    </location>
</feature>
<organism evidence="5">
    <name type="scientific">Setaria italica</name>
    <name type="common">Foxtail millet</name>
    <name type="synonym">Panicum italicum</name>
    <dbReference type="NCBI Taxonomy" id="4555"/>
    <lineage>
        <taxon>Eukaryota</taxon>
        <taxon>Viridiplantae</taxon>
        <taxon>Streptophyta</taxon>
        <taxon>Embryophyta</taxon>
        <taxon>Tracheophyta</taxon>
        <taxon>Spermatophyta</taxon>
        <taxon>Magnoliopsida</taxon>
        <taxon>Liliopsida</taxon>
        <taxon>Poales</taxon>
        <taxon>Poaceae</taxon>
        <taxon>PACMAD clade</taxon>
        <taxon>Panicoideae</taxon>
        <taxon>Panicodae</taxon>
        <taxon>Paniceae</taxon>
        <taxon>Cenchrinae</taxon>
        <taxon>Setaria</taxon>
    </lineage>
</organism>
<feature type="compositionally biased region" description="Pro residues" evidence="4">
    <location>
        <begin position="30"/>
        <end position="39"/>
    </location>
</feature>
<feature type="compositionally biased region" description="Low complexity" evidence="4">
    <location>
        <begin position="62"/>
        <end position="72"/>
    </location>
</feature>
<feature type="compositionally biased region" description="Pro residues" evidence="4">
    <location>
        <begin position="143"/>
        <end position="154"/>
    </location>
</feature>
<dbReference type="AlphaFoldDB" id="A0A368PJ24"/>
<dbReference type="EMBL" id="CM003528">
    <property type="protein sequence ID" value="RCV05791.1"/>
    <property type="molecule type" value="Genomic_DNA"/>
</dbReference>
<evidence type="ECO:0000313" key="5">
    <source>
        <dbReference type="EMBL" id="RCV05791.1"/>
    </source>
</evidence>
<feature type="repeat" description="PPR" evidence="3">
    <location>
        <begin position="195"/>
        <end position="229"/>
    </location>
</feature>
<evidence type="ECO:0000256" key="3">
    <source>
        <dbReference type="PROSITE-ProRule" id="PRU00708"/>
    </source>
</evidence>
<dbReference type="InterPro" id="IPR002885">
    <property type="entry name" value="PPR_rpt"/>
</dbReference>
<evidence type="ECO:0000256" key="1">
    <source>
        <dbReference type="ARBA" id="ARBA00022737"/>
    </source>
</evidence>
<feature type="repeat" description="PPR" evidence="3">
    <location>
        <begin position="230"/>
        <end position="264"/>
    </location>
</feature>
<feature type="region of interest" description="Disordered" evidence="4">
    <location>
        <begin position="140"/>
        <end position="160"/>
    </location>
</feature>
<reference evidence="5" key="2">
    <citation type="submission" date="2015-07" db="EMBL/GenBank/DDBJ databases">
        <authorList>
            <person name="Noorani M."/>
        </authorList>
    </citation>
    <scope>NUCLEOTIDE SEQUENCE</scope>
    <source>
        <strain evidence="5">Yugu1</strain>
    </source>
</reference>
<dbReference type="Pfam" id="PF13041">
    <property type="entry name" value="PPR_2"/>
    <property type="match status" value="1"/>
</dbReference>
<protein>
    <recommendedName>
        <fullName evidence="6">Pentacotripeptide-repeat region of PRORP domain-containing protein</fullName>
    </recommendedName>
</protein>
<reference evidence="5" key="1">
    <citation type="journal article" date="2012" name="Nat. Biotechnol.">
        <title>Reference genome sequence of the model plant Setaria.</title>
        <authorList>
            <person name="Bennetzen J.L."/>
            <person name="Schmutz J."/>
            <person name="Wang H."/>
            <person name="Percifield R."/>
            <person name="Hawkins J."/>
            <person name="Pontaroli A.C."/>
            <person name="Estep M."/>
            <person name="Feng L."/>
            <person name="Vaughn J.N."/>
            <person name="Grimwood J."/>
            <person name="Jenkins J."/>
            <person name="Barry K."/>
            <person name="Lindquist E."/>
            <person name="Hellsten U."/>
            <person name="Deshpande S."/>
            <person name="Wang X."/>
            <person name="Wu X."/>
            <person name="Mitros T."/>
            <person name="Triplett J."/>
            <person name="Yang X."/>
            <person name="Ye C.Y."/>
            <person name="Mauro-Herrera M."/>
            <person name="Wang L."/>
            <person name="Li P."/>
            <person name="Sharma M."/>
            <person name="Sharma R."/>
            <person name="Ronald P.C."/>
            <person name="Panaud O."/>
            <person name="Kellogg E.A."/>
            <person name="Brutnell T.P."/>
            <person name="Doust A.N."/>
            <person name="Tuskan G.A."/>
            <person name="Rokhsar D."/>
            <person name="Devos K.M."/>
        </authorList>
    </citation>
    <scope>NUCLEOTIDE SEQUENCE [LARGE SCALE GENOMIC DNA]</scope>
    <source>
        <strain evidence="5">Yugu1</strain>
    </source>
</reference>
<accession>A0A368PJ24</accession>
<dbReference type="NCBIfam" id="TIGR00756">
    <property type="entry name" value="PPR"/>
    <property type="match status" value="4"/>
</dbReference>
<evidence type="ECO:0008006" key="6">
    <source>
        <dbReference type="Google" id="ProtNLM"/>
    </source>
</evidence>
<feature type="region of interest" description="Disordered" evidence="4">
    <location>
        <begin position="15"/>
        <end position="80"/>
    </location>
</feature>
<dbReference type="PANTHER" id="PTHR47934">
    <property type="entry name" value="PENTATRICOPEPTIDE REPEAT-CONTAINING PROTEIN PET309, MITOCHONDRIAL"/>
    <property type="match status" value="1"/>
</dbReference>
<dbReference type="Pfam" id="PF13812">
    <property type="entry name" value="PPR_3"/>
    <property type="match status" value="1"/>
</dbReference>
<keyword evidence="1" id="KW-0677">Repeat</keyword>
<feature type="repeat" description="PPR" evidence="3">
    <location>
        <begin position="300"/>
        <end position="334"/>
    </location>
</feature>
<dbReference type="InterPro" id="IPR011990">
    <property type="entry name" value="TPR-like_helical_dom_sf"/>
</dbReference>
<gene>
    <name evidence="5" type="ORF">SETIT_1G110900v2</name>
</gene>
<dbReference type="OrthoDB" id="185373at2759"/>
<keyword evidence="2" id="KW-0809">Transit peptide</keyword>
<dbReference type="Gene3D" id="1.25.40.10">
    <property type="entry name" value="Tetratricopeptide repeat domain"/>
    <property type="match status" value="2"/>
</dbReference>
<dbReference type="PROSITE" id="PS51375">
    <property type="entry name" value="PPR"/>
    <property type="match status" value="4"/>
</dbReference>
<sequence>MGKVPHAMRAAARLPVALVPKSKPHAASSAPPPAPPPARRPANTAKLHRKPHKGPKPPGSLAPADANDAAPAVQEERKPIRTPADLAAAIRAAADDDIDAAVALALKAPPAVPLPTYSLALLLRRLAVHRSVAAARDLLNKLHPPPSPSPPDPSPSSTAPRGALLALADVVCHRGDPREISRLLPVLADHGVRADAHLYNALMKAHVAASDTAGLLAVLRRMKADGVEPDLVTYNTIVYGLARGGMVAKARTFLDTMAAQGHFPDVITYTSLMNGMCVKGDALGALKLLDEMEAKGCEPNERTYNTLLMGLCKNKKLDKAVEVYKSMAGMKMEAPAYATFVRVLCRSGSVADAYEVFDYAIETKSFTEVTAYTELENSLKWLRKMKS</sequence>
<dbReference type="PANTHER" id="PTHR47934:SF6">
    <property type="entry name" value="MITOCHONDRIAL GROUP I INTRON SPLICING FACTOR CCM1-RELATED"/>
    <property type="match status" value="1"/>
</dbReference>
<name>A0A368PJ24_SETIT</name>